<keyword evidence="1" id="KW-0472">Membrane</keyword>
<dbReference type="EMBL" id="BMKK01000005">
    <property type="protein sequence ID" value="GGD62010.1"/>
    <property type="molecule type" value="Genomic_DNA"/>
</dbReference>
<gene>
    <name evidence="2" type="ORF">GCM10011514_27570</name>
</gene>
<feature type="transmembrane region" description="Helical" evidence="1">
    <location>
        <begin position="6"/>
        <end position="24"/>
    </location>
</feature>
<reference evidence="2" key="2">
    <citation type="submission" date="2020-09" db="EMBL/GenBank/DDBJ databases">
        <authorList>
            <person name="Sun Q."/>
            <person name="Zhou Y."/>
        </authorList>
    </citation>
    <scope>NUCLEOTIDE SEQUENCE</scope>
    <source>
        <strain evidence="2">CGMCC 1.15958</strain>
    </source>
</reference>
<proteinExistence type="predicted"/>
<dbReference type="Proteomes" id="UP000609064">
    <property type="component" value="Unassembled WGS sequence"/>
</dbReference>
<protein>
    <submittedName>
        <fullName evidence="2">Uncharacterized protein</fullName>
    </submittedName>
</protein>
<keyword evidence="1" id="KW-0812">Transmembrane</keyword>
<evidence type="ECO:0000256" key="1">
    <source>
        <dbReference type="SAM" id="Phobius"/>
    </source>
</evidence>
<dbReference type="AlphaFoldDB" id="A0A916YUJ6"/>
<feature type="transmembrane region" description="Helical" evidence="1">
    <location>
        <begin position="69"/>
        <end position="90"/>
    </location>
</feature>
<evidence type="ECO:0000313" key="2">
    <source>
        <dbReference type="EMBL" id="GGD62010.1"/>
    </source>
</evidence>
<reference evidence="2" key="1">
    <citation type="journal article" date="2014" name="Int. J. Syst. Evol. Microbiol.">
        <title>Complete genome sequence of Corynebacterium casei LMG S-19264T (=DSM 44701T), isolated from a smear-ripened cheese.</title>
        <authorList>
            <consortium name="US DOE Joint Genome Institute (JGI-PGF)"/>
            <person name="Walter F."/>
            <person name="Albersmeier A."/>
            <person name="Kalinowski J."/>
            <person name="Ruckert C."/>
        </authorList>
    </citation>
    <scope>NUCLEOTIDE SEQUENCE</scope>
    <source>
        <strain evidence="2">CGMCC 1.15958</strain>
    </source>
</reference>
<evidence type="ECO:0000313" key="3">
    <source>
        <dbReference type="Proteomes" id="UP000609064"/>
    </source>
</evidence>
<dbReference type="RefSeq" id="WP_188766687.1">
    <property type="nucleotide sequence ID" value="NZ_BMKK01000005.1"/>
</dbReference>
<comment type="caution">
    <text evidence="2">The sequence shown here is derived from an EMBL/GenBank/DDBJ whole genome shotgun (WGS) entry which is preliminary data.</text>
</comment>
<sequence length="93" mass="10244">MEIIYAIIIAILPLFLSLRTIFLLRKNPKISDFMKSIIIAVLCGIILVSISVSVHHFMNLADAKSNMSVGVLTSVQIIMSGVVFLVSRVLSRV</sequence>
<name>A0A916YUJ6_9BACT</name>
<keyword evidence="3" id="KW-1185">Reference proteome</keyword>
<organism evidence="2 3">
    <name type="scientific">Emticicia aquatilis</name>
    <dbReference type="NCBI Taxonomy" id="1537369"/>
    <lineage>
        <taxon>Bacteria</taxon>
        <taxon>Pseudomonadati</taxon>
        <taxon>Bacteroidota</taxon>
        <taxon>Cytophagia</taxon>
        <taxon>Cytophagales</taxon>
        <taxon>Leadbetterellaceae</taxon>
        <taxon>Emticicia</taxon>
    </lineage>
</organism>
<keyword evidence="1" id="KW-1133">Transmembrane helix</keyword>
<accession>A0A916YUJ6</accession>
<feature type="transmembrane region" description="Helical" evidence="1">
    <location>
        <begin position="36"/>
        <end position="57"/>
    </location>
</feature>